<dbReference type="GeneID" id="41962921"/>
<evidence type="ECO:0000313" key="3">
    <source>
        <dbReference type="RefSeq" id="XP_030979296.1"/>
    </source>
</evidence>
<reference evidence="3" key="3">
    <citation type="submission" date="2025-08" db="UniProtKB">
        <authorList>
            <consortium name="RefSeq"/>
        </authorList>
    </citation>
    <scope>IDENTIFICATION</scope>
    <source>
        <strain evidence="3">NI907</strain>
    </source>
</reference>
<protein>
    <submittedName>
        <fullName evidence="3">Uncharacterized protein</fullName>
    </submittedName>
</protein>
<feature type="compositionally biased region" description="Polar residues" evidence="1">
    <location>
        <begin position="31"/>
        <end position="40"/>
    </location>
</feature>
<dbReference type="AlphaFoldDB" id="A0A6P8AWJ1"/>
<proteinExistence type="predicted"/>
<organism evidence="2 3">
    <name type="scientific">Pyricularia grisea</name>
    <name type="common">Crabgrass-specific blast fungus</name>
    <name type="synonym">Magnaporthe grisea</name>
    <dbReference type="NCBI Taxonomy" id="148305"/>
    <lineage>
        <taxon>Eukaryota</taxon>
        <taxon>Fungi</taxon>
        <taxon>Dikarya</taxon>
        <taxon>Ascomycota</taxon>
        <taxon>Pezizomycotina</taxon>
        <taxon>Sordariomycetes</taxon>
        <taxon>Sordariomycetidae</taxon>
        <taxon>Magnaporthales</taxon>
        <taxon>Pyriculariaceae</taxon>
        <taxon>Pyricularia</taxon>
    </lineage>
</organism>
<keyword evidence="2" id="KW-1185">Reference proteome</keyword>
<dbReference type="KEGG" id="pgri:PgNI_08010"/>
<evidence type="ECO:0000256" key="1">
    <source>
        <dbReference type="SAM" id="MobiDB-lite"/>
    </source>
</evidence>
<evidence type="ECO:0000313" key="2">
    <source>
        <dbReference type="Proteomes" id="UP000515153"/>
    </source>
</evidence>
<name>A0A6P8AWJ1_PYRGI</name>
<sequence length="389" mass="41714">MRGVKGNPSAAGFINGQHGDENPGGLFKADGNQNVGSQGRESGDEVVRQTVGRLIELSVGEASVPGRDGGRVGSELDLLDEQVVDALLNELGRRCIIPGLKLRQVVGGNGIRNLCLLQQTSVVSNSNLDLIALTQVSLEDQGVGEEAASVRHGEIGTRLNVEHGLALLLGRQARREFPVRLARWHCRDPAERHEKRGDHVVRQSLSQCRNEPGQTLAHCFVDAQGVRGLCFLGGVVVVKQVRVGLKCEEGGQDCTVRIVRHRNHIRDDAVDTAFSGFVSGLAVNAWGMSATLAVDNSTRCSTSASKHIALVEGPTRRTRAPAWEMMVCRRAAGWEGSSGTNAAPAFIIETMAMMAQADFSMQKGTSDSGPTPREVKWAAILLDISSTCE</sequence>
<reference evidence="2 3" key="1">
    <citation type="journal article" date="2019" name="Mol. Biol. Evol.">
        <title>Blast fungal genomes show frequent chromosomal changes, gene gains and losses, and effector gene turnover.</title>
        <authorList>
            <person name="Gomez Luciano L.B."/>
            <person name="Jason Tsai I."/>
            <person name="Chuma I."/>
            <person name="Tosa Y."/>
            <person name="Chen Y.H."/>
            <person name="Li J.Y."/>
            <person name="Li M.Y."/>
            <person name="Jade Lu M.Y."/>
            <person name="Nakayashiki H."/>
            <person name="Li W.H."/>
        </authorList>
    </citation>
    <scope>NUCLEOTIDE SEQUENCE [LARGE SCALE GENOMIC DNA]</scope>
    <source>
        <strain evidence="2 3">NI907</strain>
    </source>
</reference>
<feature type="region of interest" description="Disordered" evidence="1">
    <location>
        <begin position="1"/>
        <end position="45"/>
    </location>
</feature>
<dbReference type="AntiFam" id="ANF00178">
    <property type="entry name" value="Shadow ORF (opposite dhbF)"/>
</dbReference>
<dbReference type="RefSeq" id="XP_030979296.1">
    <property type="nucleotide sequence ID" value="XM_031128012.1"/>
</dbReference>
<accession>A0A6P8AWJ1</accession>
<gene>
    <name evidence="3" type="ORF">PgNI_08010</name>
</gene>
<reference evidence="3" key="2">
    <citation type="submission" date="2019-10" db="EMBL/GenBank/DDBJ databases">
        <authorList>
            <consortium name="NCBI Genome Project"/>
        </authorList>
    </citation>
    <scope>NUCLEOTIDE SEQUENCE</scope>
    <source>
        <strain evidence="3">NI907</strain>
    </source>
</reference>
<dbReference type="Proteomes" id="UP000515153">
    <property type="component" value="Chromosome V"/>
</dbReference>